<dbReference type="GO" id="GO:0005052">
    <property type="term" value="F:peroxisome matrix targeting signal-1 binding"/>
    <property type="evidence" value="ECO:0007669"/>
    <property type="project" value="TreeGrafter"/>
</dbReference>
<dbReference type="Proteomes" id="UP000076738">
    <property type="component" value="Unassembled WGS sequence"/>
</dbReference>
<feature type="repeat" description="TPR" evidence="8">
    <location>
        <begin position="542"/>
        <end position="575"/>
    </location>
</feature>
<dbReference type="GO" id="GO:0005829">
    <property type="term" value="C:cytosol"/>
    <property type="evidence" value="ECO:0007669"/>
    <property type="project" value="TreeGrafter"/>
</dbReference>
<evidence type="ECO:0000256" key="6">
    <source>
        <dbReference type="ARBA" id="ARBA00022803"/>
    </source>
</evidence>
<evidence type="ECO:0000256" key="7">
    <source>
        <dbReference type="ARBA" id="ARBA00023140"/>
    </source>
</evidence>
<dbReference type="Pfam" id="PF00515">
    <property type="entry name" value="TPR_1"/>
    <property type="match status" value="1"/>
</dbReference>
<evidence type="ECO:0000256" key="5">
    <source>
        <dbReference type="ARBA" id="ARBA00022737"/>
    </source>
</evidence>
<dbReference type="Gene3D" id="1.25.40.10">
    <property type="entry name" value="Tetratricopeptide repeat domain"/>
    <property type="match status" value="1"/>
</dbReference>
<feature type="compositionally biased region" description="Basic and acidic residues" evidence="9">
    <location>
        <begin position="333"/>
        <end position="347"/>
    </location>
</feature>
<feature type="compositionally biased region" description="Low complexity" evidence="9">
    <location>
        <begin position="319"/>
        <end position="330"/>
    </location>
</feature>
<dbReference type="Pfam" id="PF13432">
    <property type="entry name" value="TPR_16"/>
    <property type="match status" value="1"/>
</dbReference>
<keyword evidence="5" id="KW-0677">Repeat</keyword>
<feature type="region of interest" description="Disordered" evidence="9">
    <location>
        <begin position="307"/>
        <end position="367"/>
    </location>
</feature>
<dbReference type="InterPro" id="IPR011990">
    <property type="entry name" value="TPR-like_helical_dom_sf"/>
</dbReference>
<reference evidence="10 11" key="1">
    <citation type="journal article" date="2016" name="Mol. Biol. Evol.">
        <title>Comparative Genomics of Early-Diverging Mushroom-Forming Fungi Provides Insights into the Origins of Lignocellulose Decay Capabilities.</title>
        <authorList>
            <person name="Nagy L.G."/>
            <person name="Riley R."/>
            <person name="Tritt A."/>
            <person name="Adam C."/>
            <person name="Daum C."/>
            <person name="Floudas D."/>
            <person name="Sun H."/>
            <person name="Yadav J.S."/>
            <person name="Pangilinan J."/>
            <person name="Larsson K.H."/>
            <person name="Matsuura K."/>
            <person name="Barry K."/>
            <person name="Labutti K."/>
            <person name="Kuo R."/>
            <person name="Ohm R.A."/>
            <person name="Bhattacharya S.S."/>
            <person name="Shirouzu T."/>
            <person name="Yoshinaga Y."/>
            <person name="Martin F.M."/>
            <person name="Grigoriev I.V."/>
            <person name="Hibbett D.S."/>
        </authorList>
    </citation>
    <scope>NUCLEOTIDE SEQUENCE [LARGE SCALE GENOMIC DNA]</scope>
    <source>
        <strain evidence="10 11">TUFC12733</strain>
    </source>
</reference>
<keyword evidence="4" id="KW-0963">Cytoplasm</keyword>
<feature type="region of interest" description="Disordered" evidence="9">
    <location>
        <begin position="1"/>
        <end position="48"/>
    </location>
</feature>
<dbReference type="SMART" id="SM00028">
    <property type="entry name" value="TPR"/>
    <property type="match status" value="4"/>
</dbReference>
<gene>
    <name evidence="10" type="ORF">CALVIDRAFT_537921</name>
</gene>
<dbReference type="STRING" id="1330018.A0A167LC86"/>
<keyword evidence="6 8" id="KW-0802">TPR repeat</keyword>
<feature type="repeat" description="TPR" evidence="8">
    <location>
        <begin position="651"/>
        <end position="684"/>
    </location>
</feature>
<keyword evidence="7" id="KW-0576">Peroxisome</keyword>
<feature type="region of interest" description="Disordered" evidence="9">
    <location>
        <begin position="104"/>
        <end position="129"/>
    </location>
</feature>
<protein>
    <submittedName>
        <fullName evidence="10">Uncharacterized protein</fullName>
    </submittedName>
</protein>
<evidence type="ECO:0000256" key="4">
    <source>
        <dbReference type="ARBA" id="ARBA00022490"/>
    </source>
</evidence>
<dbReference type="OrthoDB" id="10006023at2759"/>
<evidence type="ECO:0000256" key="9">
    <source>
        <dbReference type="SAM" id="MobiDB-lite"/>
    </source>
</evidence>
<accession>A0A167LC86</accession>
<dbReference type="InterPro" id="IPR024111">
    <property type="entry name" value="PEX5/PEX5L"/>
</dbReference>
<comment type="similarity">
    <text evidence="3">Belongs to the peroxisomal targeting signal receptor family.</text>
</comment>
<evidence type="ECO:0000313" key="11">
    <source>
        <dbReference type="Proteomes" id="UP000076738"/>
    </source>
</evidence>
<dbReference type="InterPro" id="IPR019734">
    <property type="entry name" value="TPR_rpt"/>
</dbReference>
<evidence type="ECO:0000313" key="10">
    <source>
        <dbReference type="EMBL" id="KZO95541.1"/>
    </source>
</evidence>
<dbReference type="GO" id="GO:0016560">
    <property type="term" value="P:protein import into peroxisome matrix, docking"/>
    <property type="evidence" value="ECO:0007669"/>
    <property type="project" value="TreeGrafter"/>
</dbReference>
<feature type="repeat" description="TPR" evidence="8">
    <location>
        <begin position="685"/>
        <end position="718"/>
    </location>
</feature>
<sequence>MSGLSQLMNGADCGPSNPLQGLTKTFDRDRSLTQDATTSRAGPSRGAFRTVVQNRQADEQAAAFFSAQQAPSLPRSVASPPPQQGAWNMDPLHRALPAQGGWAQDFARSSPAPQRSAGHTPVPALAPQPPAVEAFSPRALGKRAEAPAWAQDFGRAFAVAEQAVPAPAVAAPAPAQMQQGQMMGGVPMGARVVDGQFGAWFVPEMQGMQGYGPGPMVQQPIMLPPETAPPLPAEAQSTATAPAQAEVARDSVIEADDLAATASLLLESVKTETNPKFKASAFMSLMHQFKDRTATVEGNEIVAVSAEGQLKEARGDRPSSTSTSASLSSAWARGEDVRGQEREREKSVAGPAPSATATNVEASPAWHDQPNVTAALSGIDPTWAQWADLMPQTHGAQREMEMYPEILQTSAEDWHEYQTQLGADRYTDTGTRRSVRFGPESSFRAQEREWDALQDQWDEFEATEPQVHHTETYRFQENNPYARSKQRTRHHALHTSSDWAQLAAEVSSRTDSLSQSVEPDRAGAQQTVLEKEAAVQRDPSNAAAWYELGVRQQENEREQKAIQALREAVALDPEYIDAWLALAVSLVNEGDRRAAYDAIESWIERNTRYKGTQKPTSTVPSNTQTMAQRQDLLMQQLIAMARAMPAGEIDADVQVALGVLFNINEDYEKAIDCFHAALEVRQEDWQLYNRIGASYANSGNPEKALEYYRHALQLNPGYIRARYNLGIAEINLKVGSLAGPSWR</sequence>
<dbReference type="EMBL" id="KV417288">
    <property type="protein sequence ID" value="KZO95541.1"/>
    <property type="molecule type" value="Genomic_DNA"/>
</dbReference>
<dbReference type="PROSITE" id="PS50005">
    <property type="entry name" value="TPR"/>
    <property type="match status" value="3"/>
</dbReference>
<organism evidence="10 11">
    <name type="scientific">Calocera viscosa (strain TUFC12733)</name>
    <dbReference type="NCBI Taxonomy" id="1330018"/>
    <lineage>
        <taxon>Eukaryota</taxon>
        <taxon>Fungi</taxon>
        <taxon>Dikarya</taxon>
        <taxon>Basidiomycota</taxon>
        <taxon>Agaricomycotina</taxon>
        <taxon>Dacrymycetes</taxon>
        <taxon>Dacrymycetales</taxon>
        <taxon>Dacrymycetaceae</taxon>
        <taxon>Calocera</taxon>
    </lineage>
</organism>
<evidence type="ECO:0000256" key="3">
    <source>
        <dbReference type="ARBA" id="ARBA00005348"/>
    </source>
</evidence>
<dbReference type="SUPFAM" id="SSF48452">
    <property type="entry name" value="TPR-like"/>
    <property type="match status" value="1"/>
</dbReference>
<evidence type="ECO:0000256" key="8">
    <source>
        <dbReference type="PROSITE-ProRule" id="PRU00339"/>
    </source>
</evidence>
<evidence type="ECO:0000256" key="2">
    <source>
        <dbReference type="ARBA" id="ARBA00004496"/>
    </source>
</evidence>
<comment type="subcellular location">
    <subcellularLocation>
        <location evidence="2">Cytoplasm</location>
    </subcellularLocation>
    <subcellularLocation>
        <location evidence="1">Peroxisome</location>
    </subcellularLocation>
</comment>
<dbReference type="GO" id="GO:0005778">
    <property type="term" value="C:peroxisomal membrane"/>
    <property type="evidence" value="ECO:0007669"/>
    <property type="project" value="TreeGrafter"/>
</dbReference>
<dbReference type="PANTHER" id="PTHR10130">
    <property type="entry name" value="PEROXISOMAL TARGETING SIGNAL 1 RECEPTOR PEX5"/>
    <property type="match status" value="1"/>
</dbReference>
<evidence type="ECO:0000256" key="1">
    <source>
        <dbReference type="ARBA" id="ARBA00004275"/>
    </source>
</evidence>
<dbReference type="PANTHER" id="PTHR10130:SF0">
    <property type="entry name" value="GH08708P"/>
    <property type="match status" value="1"/>
</dbReference>
<feature type="region of interest" description="Disordered" evidence="9">
    <location>
        <begin position="67"/>
        <end position="90"/>
    </location>
</feature>
<keyword evidence="11" id="KW-1185">Reference proteome</keyword>
<name>A0A167LC86_CALVF</name>
<proteinExistence type="inferred from homology"/>
<dbReference type="PROSITE" id="PS50293">
    <property type="entry name" value="TPR_REGION"/>
    <property type="match status" value="1"/>
</dbReference>
<dbReference type="AlphaFoldDB" id="A0A167LC86"/>